<accession>A0A2C9JUW4</accession>
<evidence type="ECO:0000256" key="1">
    <source>
        <dbReference type="ARBA" id="ARBA00004141"/>
    </source>
</evidence>
<dbReference type="VEuPathDB" id="VectorBase:BGLAX_042842"/>
<evidence type="ECO:0000256" key="5">
    <source>
        <dbReference type="ARBA" id="ARBA00023136"/>
    </source>
</evidence>
<dbReference type="AlphaFoldDB" id="A0A2C9JUW4"/>
<name>A0A2C9JUW4_BIOGL</name>
<dbReference type="Gene3D" id="1.20.1070.10">
    <property type="entry name" value="Rhodopsin 7-helix transmembrane proteins"/>
    <property type="match status" value="1"/>
</dbReference>
<dbReference type="Pfam" id="PF00001">
    <property type="entry name" value="7tm_1"/>
    <property type="match status" value="1"/>
</dbReference>
<keyword evidence="4" id="KW-0297">G-protein coupled receptor</keyword>
<dbReference type="EnsemblMetazoa" id="BGLB008421-RB">
    <property type="protein sequence ID" value="BGLB008421-PB"/>
    <property type="gene ID" value="BGLB008421"/>
</dbReference>
<dbReference type="Proteomes" id="UP000076420">
    <property type="component" value="Unassembled WGS sequence"/>
</dbReference>
<keyword evidence="6" id="KW-0675">Receptor</keyword>
<evidence type="ECO:0000256" key="7">
    <source>
        <dbReference type="ARBA" id="ARBA00023224"/>
    </source>
</evidence>
<dbReference type="PRINTS" id="PR00237">
    <property type="entry name" value="GPCRRHODOPSN"/>
</dbReference>
<evidence type="ECO:0000256" key="2">
    <source>
        <dbReference type="ARBA" id="ARBA00022692"/>
    </source>
</evidence>
<evidence type="ECO:0000256" key="4">
    <source>
        <dbReference type="ARBA" id="ARBA00023040"/>
    </source>
</evidence>
<dbReference type="PANTHER" id="PTHR24238">
    <property type="entry name" value="G-PROTEIN COUPLED RECEPTOR"/>
    <property type="match status" value="1"/>
</dbReference>
<keyword evidence="5 8" id="KW-0472">Membrane</keyword>
<dbReference type="PANTHER" id="PTHR24238:SF75">
    <property type="entry name" value="CHOLECYSTOKININ-LIKE RECEPTOR AT 17D1-RELATED"/>
    <property type="match status" value="1"/>
</dbReference>
<dbReference type="PROSITE" id="PS50262">
    <property type="entry name" value="G_PROTEIN_RECEP_F1_2"/>
    <property type="match status" value="1"/>
</dbReference>
<comment type="subcellular location">
    <subcellularLocation>
        <location evidence="1">Membrane</location>
        <topology evidence="1">Multi-pass membrane protein</topology>
    </subcellularLocation>
</comment>
<feature type="transmembrane region" description="Helical" evidence="8">
    <location>
        <begin position="201"/>
        <end position="222"/>
    </location>
</feature>
<protein>
    <recommendedName>
        <fullName evidence="9">G-protein coupled receptors family 1 profile domain-containing protein</fullName>
    </recommendedName>
</protein>
<dbReference type="GO" id="GO:0005886">
    <property type="term" value="C:plasma membrane"/>
    <property type="evidence" value="ECO:0007669"/>
    <property type="project" value="TreeGrafter"/>
</dbReference>
<keyword evidence="7" id="KW-0807">Transducer</keyword>
<dbReference type="InterPro" id="IPR000276">
    <property type="entry name" value="GPCR_Rhodpsn"/>
</dbReference>
<feature type="transmembrane region" description="Helical" evidence="8">
    <location>
        <begin position="147"/>
        <end position="169"/>
    </location>
</feature>
<evidence type="ECO:0000256" key="8">
    <source>
        <dbReference type="SAM" id="Phobius"/>
    </source>
</evidence>
<evidence type="ECO:0000313" key="11">
    <source>
        <dbReference type="Proteomes" id="UP000076420"/>
    </source>
</evidence>
<keyword evidence="2 8" id="KW-0812">Transmembrane</keyword>
<dbReference type="InterPro" id="IPR017452">
    <property type="entry name" value="GPCR_Rhodpsn_7TM"/>
</dbReference>
<keyword evidence="3 8" id="KW-1133">Transmembrane helix</keyword>
<evidence type="ECO:0000259" key="9">
    <source>
        <dbReference type="PROSITE" id="PS50262"/>
    </source>
</evidence>
<dbReference type="VEuPathDB" id="VectorBase:BGLB008421"/>
<gene>
    <name evidence="10" type="primary">106069251</name>
</gene>
<evidence type="ECO:0000256" key="6">
    <source>
        <dbReference type="ARBA" id="ARBA00023170"/>
    </source>
</evidence>
<proteinExistence type="predicted"/>
<evidence type="ECO:0000313" key="10">
    <source>
        <dbReference type="EnsemblMetazoa" id="BGLB008421-PB"/>
    </source>
</evidence>
<dbReference type="SUPFAM" id="SSF81321">
    <property type="entry name" value="Family A G protein-coupled receptor-like"/>
    <property type="match status" value="1"/>
</dbReference>
<reference evidence="10" key="1">
    <citation type="submission" date="2020-05" db="UniProtKB">
        <authorList>
            <consortium name="EnsemblMetazoa"/>
        </authorList>
    </citation>
    <scope>IDENTIFICATION</scope>
    <source>
        <strain evidence="10">BB02</strain>
    </source>
</reference>
<evidence type="ECO:0000256" key="3">
    <source>
        <dbReference type="ARBA" id="ARBA00022989"/>
    </source>
</evidence>
<sequence length="223" mass="25615">MTIGTMSIQRNVFSGLRCNGKMKHFHPRHKIVRKFNEKEVTEAGLFWEGRSVTSRWTSVSGVSSSDYSLQLHVRTDLETYSPDIHMARYDIEQKLGFNVTEGKLVGFFRDSNDFLNASYSQDLLNDSRLSNETETYNLSRISSEIQIVFYSLIFILALVGNLLIIITLIQNKRMRTVTNVFLLNLAISDLLLALVCMPFTLVPVLLMDFIFGAFMCVFIRYLQ</sequence>
<dbReference type="KEGG" id="bgt:106069251"/>
<dbReference type="STRING" id="6526.A0A2C9JUW4"/>
<feature type="domain" description="G-protein coupled receptors family 1 profile" evidence="9">
    <location>
        <begin position="160"/>
        <end position="223"/>
    </location>
</feature>
<feature type="transmembrane region" description="Helical" evidence="8">
    <location>
        <begin position="176"/>
        <end position="195"/>
    </location>
</feature>
<dbReference type="GO" id="GO:0008188">
    <property type="term" value="F:neuropeptide receptor activity"/>
    <property type="evidence" value="ECO:0007669"/>
    <property type="project" value="TreeGrafter"/>
</dbReference>
<organism evidence="10 11">
    <name type="scientific">Biomphalaria glabrata</name>
    <name type="common">Bloodfluke planorb</name>
    <name type="synonym">Freshwater snail</name>
    <dbReference type="NCBI Taxonomy" id="6526"/>
    <lineage>
        <taxon>Eukaryota</taxon>
        <taxon>Metazoa</taxon>
        <taxon>Spiralia</taxon>
        <taxon>Lophotrochozoa</taxon>
        <taxon>Mollusca</taxon>
        <taxon>Gastropoda</taxon>
        <taxon>Heterobranchia</taxon>
        <taxon>Euthyneura</taxon>
        <taxon>Panpulmonata</taxon>
        <taxon>Hygrophila</taxon>
        <taxon>Lymnaeoidea</taxon>
        <taxon>Planorbidae</taxon>
        <taxon>Biomphalaria</taxon>
    </lineage>
</organism>